<keyword evidence="5" id="KW-1185">Reference proteome</keyword>
<evidence type="ECO:0000256" key="2">
    <source>
        <dbReference type="SAM" id="SignalP"/>
    </source>
</evidence>
<name>A0A3N1CX41_9ACTN</name>
<dbReference type="InterPro" id="IPR001638">
    <property type="entry name" value="Solute-binding_3/MltF_N"/>
</dbReference>
<dbReference type="Proteomes" id="UP000272400">
    <property type="component" value="Unassembled WGS sequence"/>
</dbReference>
<dbReference type="EMBL" id="RJKE01000001">
    <property type="protein sequence ID" value="ROO85870.1"/>
    <property type="molecule type" value="Genomic_DNA"/>
</dbReference>
<organism evidence="4 5">
    <name type="scientific">Actinocorallia herbida</name>
    <dbReference type="NCBI Taxonomy" id="58109"/>
    <lineage>
        <taxon>Bacteria</taxon>
        <taxon>Bacillati</taxon>
        <taxon>Actinomycetota</taxon>
        <taxon>Actinomycetes</taxon>
        <taxon>Streptosporangiales</taxon>
        <taxon>Thermomonosporaceae</taxon>
        <taxon>Actinocorallia</taxon>
    </lineage>
</organism>
<dbReference type="CDD" id="cd13530">
    <property type="entry name" value="PBP2_peptides_like"/>
    <property type="match status" value="1"/>
</dbReference>
<dbReference type="OrthoDB" id="8454826at2"/>
<keyword evidence="1 2" id="KW-0732">Signal</keyword>
<dbReference type="PANTHER" id="PTHR35936">
    <property type="entry name" value="MEMBRANE-BOUND LYTIC MUREIN TRANSGLYCOSYLASE F"/>
    <property type="match status" value="1"/>
</dbReference>
<dbReference type="SUPFAM" id="SSF53850">
    <property type="entry name" value="Periplasmic binding protein-like II"/>
    <property type="match status" value="1"/>
</dbReference>
<gene>
    <name evidence="4" type="ORF">EDD29_3422</name>
</gene>
<feature type="signal peptide" evidence="2">
    <location>
        <begin position="1"/>
        <end position="23"/>
    </location>
</feature>
<evidence type="ECO:0000256" key="1">
    <source>
        <dbReference type="ARBA" id="ARBA00022729"/>
    </source>
</evidence>
<dbReference type="RefSeq" id="WP_123665326.1">
    <property type="nucleotide sequence ID" value="NZ_RJKE01000001.1"/>
</dbReference>
<evidence type="ECO:0000313" key="4">
    <source>
        <dbReference type="EMBL" id="ROO85870.1"/>
    </source>
</evidence>
<accession>A0A3N1CX41</accession>
<dbReference type="AlphaFoldDB" id="A0A3N1CX41"/>
<sequence>MLRRLTVLPVLAVLVAAAACAPADDTTAAAPSASGTAACAKESLPLKTAGTLTIGTDKPAYEPWFSDDDPTNGKGFESAVAYAVAEKLGFAETEVKWETVGFDSSYAPGPKTFDFDINQVSISEARAKAVTFSAGYYDVAQAVVGLEDGKFASATGVAALKDAKIGVQVGTTSLTAVQDQIKPGTQPQVFNNQIDAVNALKNKQVDAIVVDLPTAFYVTAAQIEGSKIIGQLPAAGGTPERFGLVLEKGSALVGCLDQALGELRSSGDLAKIQDQWLAAAAGAPVLR</sequence>
<dbReference type="Pfam" id="PF00497">
    <property type="entry name" value="SBP_bac_3"/>
    <property type="match status" value="1"/>
</dbReference>
<evidence type="ECO:0000259" key="3">
    <source>
        <dbReference type="SMART" id="SM00062"/>
    </source>
</evidence>
<proteinExistence type="predicted"/>
<dbReference type="Gene3D" id="3.40.190.10">
    <property type="entry name" value="Periplasmic binding protein-like II"/>
    <property type="match status" value="2"/>
</dbReference>
<dbReference type="SMART" id="SM00062">
    <property type="entry name" value="PBPb"/>
    <property type="match status" value="1"/>
</dbReference>
<dbReference type="PROSITE" id="PS51257">
    <property type="entry name" value="PROKAR_LIPOPROTEIN"/>
    <property type="match status" value="1"/>
</dbReference>
<reference evidence="4 5" key="1">
    <citation type="submission" date="2018-11" db="EMBL/GenBank/DDBJ databases">
        <title>Sequencing the genomes of 1000 actinobacteria strains.</title>
        <authorList>
            <person name="Klenk H.-P."/>
        </authorList>
    </citation>
    <scope>NUCLEOTIDE SEQUENCE [LARGE SCALE GENOMIC DNA]</scope>
    <source>
        <strain evidence="4 5">DSM 44254</strain>
    </source>
</reference>
<protein>
    <submittedName>
        <fullName evidence="4">Amino acid ABC transporter substrate-binding protein (PAAT family)</fullName>
    </submittedName>
</protein>
<feature type="chain" id="PRO_5039034605" evidence="2">
    <location>
        <begin position="24"/>
        <end position="287"/>
    </location>
</feature>
<dbReference type="PANTHER" id="PTHR35936:SF17">
    <property type="entry name" value="ARGININE-BINDING EXTRACELLULAR PROTEIN ARTP"/>
    <property type="match status" value="1"/>
</dbReference>
<comment type="caution">
    <text evidence="4">The sequence shown here is derived from an EMBL/GenBank/DDBJ whole genome shotgun (WGS) entry which is preliminary data.</text>
</comment>
<feature type="domain" description="Solute-binding protein family 3/N-terminal" evidence="3">
    <location>
        <begin position="51"/>
        <end position="280"/>
    </location>
</feature>
<evidence type="ECO:0000313" key="5">
    <source>
        <dbReference type="Proteomes" id="UP000272400"/>
    </source>
</evidence>